<dbReference type="InterPro" id="IPR018688">
    <property type="entry name" value="PpoB2-like"/>
</dbReference>
<comment type="caution">
    <text evidence="2">The sequence shown here is derived from an EMBL/GenBank/DDBJ whole genome shotgun (WGS) entry which is preliminary data.</text>
</comment>
<feature type="transmembrane region" description="Helical" evidence="1">
    <location>
        <begin position="244"/>
        <end position="262"/>
    </location>
</feature>
<dbReference type="RefSeq" id="WP_232042700.1">
    <property type="nucleotide sequence ID" value="NZ_CATWAF010000001.1"/>
</dbReference>
<evidence type="ECO:0000313" key="3">
    <source>
        <dbReference type="Proteomes" id="UP001189915"/>
    </source>
</evidence>
<keyword evidence="1" id="KW-1133">Transmembrane helix</keyword>
<dbReference type="Proteomes" id="UP001189915">
    <property type="component" value="Unassembled WGS sequence"/>
</dbReference>
<keyword evidence="1" id="KW-0812">Transmembrane</keyword>
<feature type="transmembrane region" description="Helical" evidence="1">
    <location>
        <begin position="105"/>
        <end position="129"/>
    </location>
</feature>
<evidence type="ECO:0000313" key="2">
    <source>
        <dbReference type="EMBL" id="CAJ0689948.1"/>
    </source>
</evidence>
<feature type="transmembrane region" description="Helical" evidence="1">
    <location>
        <begin position="12"/>
        <end position="31"/>
    </location>
</feature>
<keyword evidence="3" id="KW-1185">Reference proteome</keyword>
<accession>A0AAD2AVF5</accession>
<dbReference type="AlphaFoldDB" id="A0AAD2AVF5"/>
<dbReference type="Pfam" id="PF09948">
    <property type="entry name" value="PpoB2"/>
    <property type="match status" value="1"/>
</dbReference>
<proteinExistence type="predicted"/>
<evidence type="ECO:0000256" key="1">
    <source>
        <dbReference type="SAM" id="Phobius"/>
    </source>
</evidence>
<gene>
    <name evidence="2" type="ORF">LMG18091_01203</name>
</gene>
<sequence>MSGLESVLQRERVITGLGIVAVVTLSWWYLWTGAGMGMSALDMTAFTLFPHRLPGGIGGMDASLPTVTLMWWVMMTAMMTPSAAPLILLYLRVLRHHGTAEARSVILSVSLLAGYLVVWLAFSLGAASLQMALQPTGLISEMMLWSKSAGLSAAVLAAAGAYQFSALKRACLAQCRSPVGFLTAHWRPGAAGSFLLGMRHGAYCVGCCWVLMALLFVGGVMNLVWIAALSLVVFVEKILPRGEHVGRVLGAVLIAWAGATLLV</sequence>
<feature type="transmembrane region" description="Helical" evidence="1">
    <location>
        <begin position="203"/>
        <end position="232"/>
    </location>
</feature>
<evidence type="ECO:0008006" key="4">
    <source>
        <dbReference type="Google" id="ProtNLM"/>
    </source>
</evidence>
<keyword evidence="1" id="KW-0472">Membrane</keyword>
<feature type="transmembrane region" description="Helical" evidence="1">
    <location>
        <begin position="69"/>
        <end position="93"/>
    </location>
</feature>
<organism evidence="2 3">
    <name type="scientific">Ralstonia wenshanensis</name>
    <dbReference type="NCBI Taxonomy" id="2842456"/>
    <lineage>
        <taxon>Bacteria</taxon>
        <taxon>Pseudomonadati</taxon>
        <taxon>Pseudomonadota</taxon>
        <taxon>Betaproteobacteria</taxon>
        <taxon>Burkholderiales</taxon>
        <taxon>Burkholderiaceae</taxon>
        <taxon>Ralstonia</taxon>
    </lineage>
</organism>
<protein>
    <recommendedName>
        <fullName evidence="4">Metal-binding protein</fullName>
    </recommendedName>
</protein>
<name>A0AAD2AVF5_9RALS</name>
<reference evidence="2 3" key="1">
    <citation type="submission" date="2023-07" db="EMBL/GenBank/DDBJ databases">
        <authorList>
            <person name="Peeters C."/>
        </authorList>
    </citation>
    <scope>NUCLEOTIDE SEQUENCE [LARGE SCALE GENOMIC DNA]</scope>
    <source>
        <strain evidence="2 3">LMG 18091</strain>
    </source>
</reference>
<feature type="transmembrane region" description="Helical" evidence="1">
    <location>
        <begin position="149"/>
        <end position="167"/>
    </location>
</feature>
<dbReference type="EMBL" id="CATWAF010000001">
    <property type="protein sequence ID" value="CAJ0689948.1"/>
    <property type="molecule type" value="Genomic_DNA"/>
</dbReference>